<evidence type="ECO:0000256" key="1">
    <source>
        <dbReference type="SAM" id="MobiDB-lite"/>
    </source>
</evidence>
<reference evidence="2 3" key="1">
    <citation type="submission" date="2023-03" db="EMBL/GenBank/DDBJ databases">
        <title>High-quality genome of Scylla paramamosain provides insights in environmental adaptation.</title>
        <authorList>
            <person name="Zhang L."/>
        </authorList>
    </citation>
    <scope>NUCLEOTIDE SEQUENCE [LARGE SCALE GENOMIC DNA]</scope>
    <source>
        <strain evidence="2">LZ_2023a</strain>
        <tissue evidence="2">Muscle</tissue>
    </source>
</reference>
<proteinExistence type="predicted"/>
<feature type="compositionally biased region" description="Basic and acidic residues" evidence="1">
    <location>
        <begin position="87"/>
        <end position="98"/>
    </location>
</feature>
<evidence type="ECO:0000313" key="3">
    <source>
        <dbReference type="Proteomes" id="UP001487740"/>
    </source>
</evidence>
<gene>
    <name evidence="2" type="ORF">O3P69_012358</name>
</gene>
<sequence length="113" mass="12076">FHYPYDAAKGTDATTTTTTTTTTATTRVIQVGNMLQVLPQDASAPQPHSAMIVQAGNVIQEATSEVPVVGSPVPEYETQGFVTPVHGDQDNTGPERRKVQGTTQCFFILGEPE</sequence>
<keyword evidence="3" id="KW-1185">Reference proteome</keyword>
<dbReference type="EMBL" id="JARAKH010001328">
    <property type="protein sequence ID" value="KAK8373148.1"/>
    <property type="molecule type" value="Genomic_DNA"/>
</dbReference>
<accession>A0AAW0SDM6</accession>
<feature type="non-terminal residue" evidence="2">
    <location>
        <position position="1"/>
    </location>
</feature>
<comment type="caution">
    <text evidence="2">The sequence shown here is derived from an EMBL/GenBank/DDBJ whole genome shotgun (WGS) entry which is preliminary data.</text>
</comment>
<dbReference type="Proteomes" id="UP001487740">
    <property type="component" value="Unassembled WGS sequence"/>
</dbReference>
<name>A0AAW0SDM6_SCYPA</name>
<evidence type="ECO:0000313" key="2">
    <source>
        <dbReference type="EMBL" id="KAK8373148.1"/>
    </source>
</evidence>
<organism evidence="2 3">
    <name type="scientific">Scylla paramamosain</name>
    <name type="common">Mud crab</name>
    <dbReference type="NCBI Taxonomy" id="85552"/>
    <lineage>
        <taxon>Eukaryota</taxon>
        <taxon>Metazoa</taxon>
        <taxon>Ecdysozoa</taxon>
        <taxon>Arthropoda</taxon>
        <taxon>Crustacea</taxon>
        <taxon>Multicrustacea</taxon>
        <taxon>Malacostraca</taxon>
        <taxon>Eumalacostraca</taxon>
        <taxon>Eucarida</taxon>
        <taxon>Decapoda</taxon>
        <taxon>Pleocyemata</taxon>
        <taxon>Brachyura</taxon>
        <taxon>Eubrachyura</taxon>
        <taxon>Portunoidea</taxon>
        <taxon>Portunidae</taxon>
        <taxon>Portuninae</taxon>
        <taxon>Scylla</taxon>
    </lineage>
</organism>
<dbReference type="AlphaFoldDB" id="A0AAW0SDM6"/>
<feature type="region of interest" description="Disordered" evidence="1">
    <location>
        <begin position="70"/>
        <end position="99"/>
    </location>
</feature>
<protein>
    <submittedName>
        <fullName evidence="2">Uncharacterized protein</fullName>
    </submittedName>
</protein>